<gene>
    <name evidence="1" type="ORF">SVUK_LOCUS410</name>
</gene>
<dbReference type="EMBL" id="UYYB01000677">
    <property type="protein sequence ID" value="VDM65412.1"/>
    <property type="molecule type" value="Genomic_DNA"/>
</dbReference>
<evidence type="ECO:0000313" key="1">
    <source>
        <dbReference type="EMBL" id="VDM65412.1"/>
    </source>
</evidence>
<reference evidence="1 2" key="1">
    <citation type="submission" date="2018-11" db="EMBL/GenBank/DDBJ databases">
        <authorList>
            <consortium name="Pathogen Informatics"/>
        </authorList>
    </citation>
    <scope>NUCLEOTIDE SEQUENCE [LARGE SCALE GENOMIC DNA]</scope>
</reference>
<keyword evidence="2" id="KW-1185">Reference proteome</keyword>
<accession>A0A3P7KBV8</accession>
<sequence length="80" mass="9183">MWRGENSWRGCTHTQLARPVGFWIEFSVPRVKHDENRRSLWPSRSHYRRPSSSGWSAGPAHVCGTAAADLDERSCDVSHY</sequence>
<protein>
    <submittedName>
        <fullName evidence="1">Uncharacterized protein</fullName>
    </submittedName>
</protein>
<dbReference type="Proteomes" id="UP000270094">
    <property type="component" value="Unassembled WGS sequence"/>
</dbReference>
<evidence type="ECO:0000313" key="2">
    <source>
        <dbReference type="Proteomes" id="UP000270094"/>
    </source>
</evidence>
<name>A0A3P7KBV8_STRVU</name>
<dbReference type="AlphaFoldDB" id="A0A3P7KBV8"/>
<proteinExistence type="predicted"/>
<organism evidence="1 2">
    <name type="scientific">Strongylus vulgaris</name>
    <name type="common">Blood worm</name>
    <dbReference type="NCBI Taxonomy" id="40348"/>
    <lineage>
        <taxon>Eukaryota</taxon>
        <taxon>Metazoa</taxon>
        <taxon>Ecdysozoa</taxon>
        <taxon>Nematoda</taxon>
        <taxon>Chromadorea</taxon>
        <taxon>Rhabditida</taxon>
        <taxon>Rhabditina</taxon>
        <taxon>Rhabditomorpha</taxon>
        <taxon>Strongyloidea</taxon>
        <taxon>Strongylidae</taxon>
        <taxon>Strongylus</taxon>
    </lineage>
</organism>